<evidence type="ECO:0000313" key="3">
    <source>
        <dbReference type="Proteomes" id="UP001159363"/>
    </source>
</evidence>
<sequence length="884" mass="99423">MKPFDVRAGIPSTPPNPETVHDWERARDNAGQRSTLERIFSLQVTGQITWIRRPPRRLVWRPRLAMPEQTARIYLIAGKEEDPLPQTVTEEFLSPLSASENQETGLTFGEIELGRPVDRFTVHMCTTSEVRLQQRGARGANLRPSRHDEDTARLERRSDEALGGRVSVARIAPSLLDLRRGVPTGFHPTLNNDSNRLHEDCTRSVEVSYLQNIMVGEWSGEIWVALNIEVLKADVGEASIAGMQRRGKREIPEKTHRPAVSSGAIPTNEKPGSGLAWNRSYFAEVGGKAAVAERLARSPPTKANRAQSPAWSPGPSHVGIVPDDAVDRQVFSRISRFSHPFTPPPLHTHLNHPHRLPIPRFKSRPNLLTHSFSCYVQLIYKPTLSQSISHQFYIHVMCWSATSALVLTSPSLVGYLALRSTRTLSSVVASHALVRRSLLQHLPPPPALFFQVPSLTSPKGRGSDVSQWQPSIIPRRPSDVAVAVSRYISGQVLRVLYKREPLIPSSLKAAFMSSHVERPKDITKIQSISAELIGYSKEPFIADCMQAEVAGLAEFVVRACAVNFIVALTTSPAEKFAVSITSTRGSTLFETRRCRNWTMLVGMCRGKTAEFSCSRRATRTAAWINCLVNIAEDIAVNRRACYSHEDFANSFGGEIDSKHVLISATVVIARQLFRRAPFDCYPIISRKQSSVIFTVETKRQHLVSTYKAGSVWMIRAKVVAKRSNRHTYRFRSMWVGKRQNRVQLRRKREHPEKTYRLSARFPTAMLVSETLHAYNDGAEVFEEGGKQGFPLCVLLGKLFKEITVWCLKPSPAVYKTLSVSPDQRINKAIRPIPMLILHKAEDYPTCMQGDIKQDFQKCTFYIEQPIKADSGKHYNQRNRMELTV</sequence>
<comment type="caution">
    <text evidence="2">The sequence shown here is derived from an EMBL/GenBank/DDBJ whole genome shotgun (WGS) entry which is preliminary data.</text>
</comment>
<dbReference type="Proteomes" id="UP001159363">
    <property type="component" value="Chromosome 3"/>
</dbReference>
<dbReference type="EMBL" id="JARBHB010000003">
    <property type="protein sequence ID" value="KAJ8890058.1"/>
    <property type="molecule type" value="Genomic_DNA"/>
</dbReference>
<feature type="region of interest" description="Disordered" evidence="1">
    <location>
        <begin position="296"/>
        <end position="319"/>
    </location>
</feature>
<reference evidence="2 3" key="1">
    <citation type="submission" date="2023-02" db="EMBL/GenBank/DDBJ databases">
        <title>LHISI_Scaffold_Assembly.</title>
        <authorList>
            <person name="Stuart O.P."/>
            <person name="Cleave R."/>
            <person name="Magrath M.J.L."/>
            <person name="Mikheyev A.S."/>
        </authorList>
    </citation>
    <scope>NUCLEOTIDE SEQUENCE [LARGE SCALE GENOMIC DNA]</scope>
    <source>
        <strain evidence="2">Daus_M_001</strain>
        <tissue evidence="2">Leg muscle</tissue>
    </source>
</reference>
<feature type="region of interest" description="Disordered" evidence="1">
    <location>
        <begin position="135"/>
        <end position="158"/>
    </location>
</feature>
<proteinExistence type="predicted"/>
<accession>A0ABQ9I0B8</accession>
<gene>
    <name evidence="2" type="ORF">PR048_009564</name>
</gene>
<evidence type="ECO:0000313" key="2">
    <source>
        <dbReference type="EMBL" id="KAJ8890058.1"/>
    </source>
</evidence>
<feature type="compositionally biased region" description="Basic and acidic residues" evidence="1">
    <location>
        <begin position="145"/>
        <end position="158"/>
    </location>
</feature>
<organism evidence="2 3">
    <name type="scientific">Dryococelus australis</name>
    <dbReference type="NCBI Taxonomy" id="614101"/>
    <lineage>
        <taxon>Eukaryota</taxon>
        <taxon>Metazoa</taxon>
        <taxon>Ecdysozoa</taxon>
        <taxon>Arthropoda</taxon>
        <taxon>Hexapoda</taxon>
        <taxon>Insecta</taxon>
        <taxon>Pterygota</taxon>
        <taxon>Neoptera</taxon>
        <taxon>Polyneoptera</taxon>
        <taxon>Phasmatodea</taxon>
        <taxon>Verophasmatodea</taxon>
        <taxon>Anareolatae</taxon>
        <taxon>Phasmatidae</taxon>
        <taxon>Eurycanthinae</taxon>
        <taxon>Dryococelus</taxon>
    </lineage>
</organism>
<name>A0ABQ9I0B8_9NEOP</name>
<keyword evidence="3" id="KW-1185">Reference proteome</keyword>
<protein>
    <submittedName>
        <fullName evidence="2">Uncharacterized protein</fullName>
    </submittedName>
</protein>
<feature type="region of interest" description="Disordered" evidence="1">
    <location>
        <begin position="243"/>
        <end position="271"/>
    </location>
</feature>
<evidence type="ECO:0000256" key="1">
    <source>
        <dbReference type="SAM" id="MobiDB-lite"/>
    </source>
</evidence>